<dbReference type="EMBL" id="BJYF01000003">
    <property type="protein sequence ID" value="GEN58887.1"/>
    <property type="molecule type" value="Genomic_DNA"/>
</dbReference>
<protein>
    <recommendedName>
        <fullName evidence="4">Phosphoglycerate mutase</fullName>
    </recommendedName>
</protein>
<name>A0A511X7F8_9PROT</name>
<dbReference type="Proteomes" id="UP000321635">
    <property type="component" value="Unassembled WGS sequence"/>
</dbReference>
<dbReference type="Pfam" id="PF00300">
    <property type="entry name" value="His_Phos_1"/>
    <property type="match status" value="1"/>
</dbReference>
<dbReference type="STRING" id="1120919.GCA_000429165_00793"/>
<dbReference type="InterPro" id="IPR029033">
    <property type="entry name" value="His_PPase_superfam"/>
</dbReference>
<dbReference type="AlphaFoldDB" id="A0A511X7F8"/>
<feature type="binding site" evidence="1">
    <location>
        <begin position="13"/>
        <end position="20"/>
    </location>
    <ligand>
        <name>substrate</name>
    </ligand>
</feature>
<dbReference type="InterPro" id="IPR013078">
    <property type="entry name" value="His_Pase_superF_clade-1"/>
</dbReference>
<evidence type="ECO:0008006" key="4">
    <source>
        <dbReference type="Google" id="ProtNLM"/>
    </source>
</evidence>
<dbReference type="SMART" id="SM00855">
    <property type="entry name" value="PGAM"/>
    <property type="match status" value="1"/>
</dbReference>
<comment type="caution">
    <text evidence="2">The sequence shown here is derived from an EMBL/GenBank/DDBJ whole genome shotgun (WGS) entry which is preliminary data.</text>
</comment>
<evidence type="ECO:0000313" key="2">
    <source>
        <dbReference type="EMBL" id="GEN58887.1"/>
    </source>
</evidence>
<dbReference type="RefSeq" id="WP_026396956.1">
    <property type="nucleotide sequence ID" value="NZ_AUBI01000002.1"/>
</dbReference>
<dbReference type="GO" id="GO:0016791">
    <property type="term" value="F:phosphatase activity"/>
    <property type="evidence" value="ECO:0007669"/>
    <property type="project" value="TreeGrafter"/>
</dbReference>
<dbReference type="PANTHER" id="PTHR48100">
    <property type="entry name" value="BROAD-SPECIFICITY PHOSPHATASE YOR283W-RELATED"/>
    <property type="match status" value="1"/>
</dbReference>
<dbReference type="InterPro" id="IPR050275">
    <property type="entry name" value="PGM_Phosphatase"/>
</dbReference>
<organism evidence="2 3">
    <name type="scientific">Acetobacter nitrogenifigens DSM 23921 = NBRC 105050</name>
    <dbReference type="NCBI Taxonomy" id="1120919"/>
    <lineage>
        <taxon>Bacteria</taxon>
        <taxon>Pseudomonadati</taxon>
        <taxon>Pseudomonadota</taxon>
        <taxon>Alphaproteobacteria</taxon>
        <taxon>Acetobacterales</taxon>
        <taxon>Acetobacteraceae</taxon>
        <taxon>Acetobacter</taxon>
    </lineage>
</organism>
<proteinExistence type="predicted"/>
<dbReference type="SUPFAM" id="SSF53254">
    <property type="entry name" value="Phosphoglycerate mutase-like"/>
    <property type="match status" value="1"/>
</dbReference>
<gene>
    <name evidence="2" type="ORF">ANI02nite_07710</name>
</gene>
<dbReference type="Gene3D" id="3.40.50.1240">
    <property type="entry name" value="Phosphoglycerate mutase-like"/>
    <property type="match status" value="1"/>
</dbReference>
<feature type="binding site" evidence="1">
    <location>
        <position position="68"/>
    </location>
    <ligand>
        <name>substrate</name>
    </ligand>
</feature>
<dbReference type="CDD" id="cd07067">
    <property type="entry name" value="HP_PGM_like"/>
    <property type="match status" value="1"/>
</dbReference>
<dbReference type="OrthoDB" id="9781415at2"/>
<sequence>MSVIDPTPYWYLRHGETDWNRRGLSQGRTDIPLNATGLEQAEQAGRTLIEAVQDGPKIDRVISSPLVRAARTAEIAVGALAASGVRPTLGFDDDLQEVCFGEQEGQPMGEWYDDWIAGHYTPPGAEPFALLRDRAVAGVNRALAGQGTVLIVAHGALFRALRSAMRLEPNVRLPNAVPLKLDPPSVGGTPWSLNQLG</sequence>
<evidence type="ECO:0000313" key="3">
    <source>
        <dbReference type="Proteomes" id="UP000321635"/>
    </source>
</evidence>
<reference evidence="2 3" key="1">
    <citation type="submission" date="2019-07" db="EMBL/GenBank/DDBJ databases">
        <title>Whole genome shotgun sequence of Acetobacter nitrogenifigens NBRC 105050.</title>
        <authorList>
            <person name="Hosoyama A."/>
            <person name="Uohara A."/>
            <person name="Ohji S."/>
            <person name="Ichikawa N."/>
        </authorList>
    </citation>
    <scope>NUCLEOTIDE SEQUENCE [LARGE SCALE GENOMIC DNA]</scope>
    <source>
        <strain evidence="2 3">NBRC 105050</strain>
    </source>
</reference>
<evidence type="ECO:0000256" key="1">
    <source>
        <dbReference type="PIRSR" id="PIRSR613078-2"/>
    </source>
</evidence>
<keyword evidence="3" id="KW-1185">Reference proteome</keyword>
<accession>A0A511X7F8</accession>